<dbReference type="RefSeq" id="WP_053194978.1">
    <property type="nucleotide sequence ID" value="NZ_CP011409.1"/>
</dbReference>
<dbReference type="Pfam" id="PF01261">
    <property type="entry name" value="AP_endonuc_2"/>
    <property type="match status" value="1"/>
</dbReference>
<gene>
    <name evidence="2" type="ORF">F506_01235</name>
</gene>
<dbReference type="PANTHER" id="PTHR42966:SF3">
    <property type="entry name" value="BLR5971 PROTEIN"/>
    <property type="match status" value="1"/>
</dbReference>
<dbReference type="InterPro" id="IPR006190">
    <property type="entry name" value="SAF_AFP_Neu5Ac"/>
</dbReference>
<dbReference type="Proteomes" id="UP000063429">
    <property type="component" value="Chromosome"/>
</dbReference>
<dbReference type="Gene3D" id="3.90.1210.10">
    <property type="entry name" value="Antifreeze-like/N-acetylneuraminic acid synthase C-terminal domain"/>
    <property type="match status" value="1"/>
</dbReference>
<reference evidence="3" key="1">
    <citation type="journal article" date="2015" name="Genome Announc.">
        <title>Complete Genome Sequence of Herbaspirillum hiltneri N3 (DSM 17495), Isolated from Surface-Sterilized Wheat Roots.</title>
        <authorList>
            <person name="Guizelini D."/>
            <person name="Saizaki P.M."/>
            <person name="Coimbra N.A."/>
            <person name="Weiss V.A."/>
            <person name="Faoro H."/>
            <person name="Sfeir M.Z."/>
            <person name="Baura V.A."/>
            <person name="Monteiro R.A."/>
            <person name="Chubatsu L.S."/>
            <person name="Souza E.M."/>
            <person name="Cruz L.M."/>
            <person name="Pedrosa F.O."/>
            <person name="Raittz R.T."/>
            <person name="Marchaukoski J.N."/>
            <person name="Steffens M.B."/>
        </authorList>
    </citation>
    <scope>NUCLEOTIDE SEQUENCE [LARGE SCALE GENOMIC DNA]</scope>
    <source>
        <strain evidence="3">N3</strain>
    </source>
</reference>
<dbReference type="InterPro" id="IPR013132">
    <property type="entry name" value="PseI/NeuA/B-like_N"/>
</dbReference>
<protein>
    <recommendedName>
        <fullName evidence="1">AFP-like domain-containing protein</fullName>
    </recommendedName>
</protein>
<dbReference type="InterPro" id="IPR036732">
    <property type="entry name" value="AFP_Neu5c_C_sf"/>
</dbReference>
<dbReference type="PANTHER" id="PTHR42966">
    <property type="entry name" value="N-ACETYLNEURAMINATE SYNTHASE"/>
    <property type="match status" value="1"/>
</dbReference>
<dbReference type="Pfam" id="PF08666">
    <property type="entry name" value="SAF"/>
    <property type="match status" value="1"/>
</dbReference>
<accession>A0ABM5UW89</accession>
<dbReference type="PROSITE" id="PS50844">
    <property type="entry name" value="AFP_LIKE"/>
    <property type="match status" value="1"/>
</dbReference>
<dbReference type="InterPro" id="IPR057736">
    <property type="entry name" value="SAF_PseI/NeuA/NeuB"/>
</dbReference>
<name>A0ABM5UW89_9BURK</name>
<dbReference type="SUPFAM" id="SSF51658">
    <property type="entry name" value="Xylose isomerase-like"/>
    <property type="match status" value="1"/>
</dbReference>
<proteinExistence type="predicted"/>
<dbReference type="InterPro" id="IPR013974">
    <property type="entry name" value="SAF"/>
</dbReference>
<dbReference type="SUPFAM" id="SSF51569">
    <property type="entry name" value="Aldolase"/>
    <property type="match status" value="1"/>
</dbReference>
<dbReference type="SMART" id="SM00858">
    <property type="entry name" value="SAF"/>
    <property type="match status" value="1"/>
</dbReference>
<evidence type="ECO:0000313" key="3">
    <source>
        <dbReference type="Proteomes" id="UP000063429"/>
    </source>
</evidence>
<evidence type="ECO:0000259" key="1">
    <source>
        <dbReference type="PROSITE" id="PS50844"/>
    </source>
</evidence>
<dbReference type="InterPro" id="IPR051690">
    <property type="entry name" value="PseI-like"/>
</dbReference>
<dbReference type="Gene3D" id="3.20.20.70">
    <property type="entry name" value="Aldolase class I"/>
    <property type="match status" value="1"/>
</dbReference>
<dbReference type="InterPro" id="IPR036237">
    <property type="entry name" value="Xyl_isomerase-like_sf"/>
</dbReference>
<dbReference type="Pfam" id="PF03102">
    <property type="entry name" value="NeuB"/>
    <property type="match status" value="1"/>
</dbReference>
<dbReference type="EMBL" id="CP011409">
    <property type="protein sequence ID" value="AKZ61475.1"/>
    <property type="molecule type" value="Genomic_DNA"/>
</dbReference>
<dbReference type="InterPro" id="IPR013785">
    <property type="entry name" value="Aldolase_TIM"/>
</dbReference>
<dbReference type="Gene3D" id="3.20.20.150">
    <property type="entry name" value="Divalent-metal-dependent TIM barrel enzymes"/>
    <property type="match status" value="1"/>
</dbReference>
<dbReference type="InterPro" id="IPR013022">
    <property type="entry name" value="Xyl_isomerase-like_TIM-brl"/>
</dbReference>
<keyword evidence="3" id="KW-1185">Reference proteome</keyword>
<dbReference type="SUPFAM" id="SSF51269">
    <property type="entry name" value="AFP III-like domain"/>
    <property type="match status" value="1"/>
</dbReference>
<evidence type="ECO:0000313" key="2">
    <source>
        <dbReference type="EMBL" id="AKZ61475.1"/>
    </source>
</evidence>
<organism evidence="2 3">
    <name type="scientific">Herbaspirillum hiltneri N3</name>
    <dbReference type="NCBI Taxonomy" id="1262470"/>
    <lineage>
        <taxon>Bacteria</taxon>
        <taxon>Pseudomonadati</taxon>
        <taxon>Pseudomonadota</taxon>
        <taxon>Betaproteobacteria</taxon>
        <taxon>Burkholderiales</taxon>
        <taxon>Oxalobacteraceae</taxon>
        <taxon>Herbaspirillum</taxon>
    </lineage>
</organism>
<dbReference type="CDD" id="cd11615">
    <property type="entry name" value="SAF_NeuB_like"/>
    <property type="match status" value="1"/>
</dbReference>
<feature type="domain" description="AFP-like" evidence="1">
    <location>
        <begin position="286"/>
        <end position="344"/>
    </location>
</feature>
<sequence length="627" mass="70806">MSRFASLKNDGLYVIAEIGINHNGLLDEALYLMNEAARAGVDAVKFQKRNLSEIYVESLLNDPNSAEWSFQYLIPQLQVLELSEDNFRILRAEARRLDIDFIVTPFDQLSADFVATLELDAVKFSSADLTNWPLISHTLNKLKCPAIFSTGMWDDAVIRKSAKFIADNFSNRYAMLLCQSTYPAPPESLNLRYLNTLASLAPMIGYSGHELGVQASLLAHGLGATIIEKHITRDIHQLGPDHKASLTPEQFRDLVQQLHLTRTMLGEDKKFITQAEHLNREVFAKSLVAKRDLPEGEVLKLEDLKFMSPGKGITPDRLTDFLGKKLMRAKLATEYITELDFEKSHSVSDWPQFTFSKDWGVKCRFHDFEIYKQLETPVIEFHCSDRDVIDPISAHSPHSELIIHAPEIIGRDLFDLCSDSAEVIHKSVDILERTIVRTRELAPGFKQTAKPKIVLHVGGMSLLDGNHDCATLTAKAEKILRDVNLDGVELLPENLPPRPWYLGGQWHQYGYMRPEDMASFCKSLSLGMTFDICHAQLYCKYAGISLVEYAKIVLPYIRHVHISDAHGIDGEGVQIGEGELDFDALFHHLEKLKFSWVPEIWSGHINHGAGTHHALCCLEKYGHSHML</sequence>